<evidence type="ECO:0000256" key="6">
    <source>
        <dbReference type="SAM" id="Phobius"/>
    </source>
</evidence>
<dbReference type="NCBIfam" id="TIGR03097">
    <property type="entry name" value="PEP_O_lig_1"/>
    <property type="match status" value="1"/>
</dbReference>
<feature type="domain" description="DUF5935" evidence="8">
    <location>
        <begin position="3"/>
        <end position="185"/>
    </location>
</feature>
<keyword evidence="2 6" id="KW-0812">Transmembrane</keyword>
<feature type="transmembrane region" description="Helical" evidence="6">
    <location>
        <begin position="332"/>
        <end position="353"/>
    </location>
</feature>
<organism evidence="9 10">
    <name type="scientific">Govanella unica</name>
    <dbReference type="NCBI Taxonomy" id="2975056"/>
    <lineage>
        <taxon>Bacteria</taxon>
        <taxon>Pseudomonadati</taxon>
        <taxon>Pseudomonadota</taxon>
        <taxon>Alphaproteobacteria</taxon>
        <taxon>Emcibacterales</taxon>
        <taxon>Govanellaceae</taxon>
        <taxon>Govanella</taxon>
    </lineage>
</organism>
<feature type="transmembrane region" description="Helical" evidence="6">
    <location>
        <begin position="126"/>
        <end position="150"/>
    </location>
</feature>
<comment type="caution">
    <text evidence="9">The sequence shown here is derived from an EMBL/GenBank/DDBJ whole genome shotgun (WGS) entry which is preliminary data.</text>
</comment>
<keyword evidence="10" id="KW-1185">Reference proteome</keyword>
<reference evidence="9" key="2">
    <citation type="journal article" date="2023" name="Syst. Appl. Microbiol.">
        <title>Govania unica gen. nov., sp. nov., a rare biosphere bacterium that represents a novel family in the class Alphaproteobacteria.</title>
        <authorList>
            <person name="Vandamme P."/>
            <person name="Peeters C."/>
            <person name="Hettiarachchi A."/>
            <person name="Cnockaert M."/>
            <person name="Carlier A."/>
        </authorList>
    </citation>
    <scope>NUCLEOTIDE SEQUENCE</scope>
    <source>
        <strain evidence="9">LMG 31809</strain>
    </source>
</reference>
<name>A0A9X3TXK0_9PROT</name>
<dbReference type="RefSeq" id="WP_274943288.1">
    <property type="nucleotide sequence ID" value="NZ_JANWOI010000002.1"/>
</dbReference>
<dbReference type="PANTHER" id="PTHR37422">
    <property type="entry name" value="TEICHURONIC ACID BIOSYNTHESIS PROTEIN TUAE"/>
    <property type="match status" value="1"/>
</dbReference>
<dbReference type="Proteomes" id="UP001141619">
    <property type="component" value="Unassembled WGS sequence"/>
</dbReference>
<evidence type="ECO:0000259" key="8">
    <source>
        <dbReference type="Pfam" id="PF19358"/>
    </source>
</evidence>
<accession>A0A9X3TXK0</accession>
<evidence type="ECO:0000256" key="2">
    <source>
        <dbReference type="ARBA" id="ARBA00022692"/>
    </source>
</evidence>
<proteinExistence type="predicted"/>
<comment type="subcellular location">
    <subcellularLocation>
        <location evidence="1">Membrane</location>
        <topology evidence="1">Multi-pass membrane protein</topology>
    </subcellularLocation>
</comment>
<dbReference type="AlphaFoldDB" id="A0A9X3TXK0"/>
<sequence length="449" mass="50743">MLRSLFIAISIFAALPVVLFKPHVGVLLWSWISYMNPHRLTYGFAYSFGFLNYIGGATILGFFIAREPKSFPRHPIVWLLLIYFLWTTVTAFFGLYEDPWSKWERFAKIILFTFMTMALMQSKNRLLSLVWVIALSMGFFAVKGGIFTLLSGGTARVWGPPETFFEDNNQFALAITMLLPLIRYLQLQTTNKYLRWITIGMFITGLFSIFGTQSRGALIAVVAMALYMAWKTKKLLFGITILMSVGMIGLVFMPSAWRERMSTISDYQEDASAQGRLTMWKFAIDVANDHPIMGGGFDVFYDEGLRAHYLEPGAIGRAVHSIYFEVLGEHGYVGLLLFLLLAVTTYFACNVVIERTKDYPDLKWQSDLASMLQVSMVGYAVAGAFLNLATFDLYYHVIAMAAILRVMVDRSLKEKENGVKQPFAPPNMRFHPAKSLTAAQSSHRSSSSL</sequence>
<keyword evidence="4 6" id="KW-0472">Membrane</keyword>
<dbReference type="GO" id="GO:0016874">
    <property type="term" value="F:ligase activity"/>
    <property type="evidence" value="ECO:0007669"/>
    <property type="project" value="UniProtKB-KW"/>
</dbReference>
<feature type="transmembrane region" description="Helical" evidence="6">
    <location>
        <begin position="44"/>
        <end position="64"/>
    </location>
</feature>
<feature type="transmembrane region" description="Helical" evidence="6">
    <location>
        <begin position="235"/>
        <end position="253"/>
    </location>
</feature>
<keyword evidence="9" id="KW-0436">Ligase</keyword>
<evidence type="ECO:0000256" key="4">
    <source>
        <dbReference type="ARBA" id="ARBA00023136"/>
    </source>
</evidence>
<feature type="transmembrane region" description="Helical" evidence="6">
    <location>
        <begin position="170"/>
        <end position="187"/>
    </location>
</feature>
<dbReference type="InterPro" id="IPR007016">
    <property type="entry name" value="O-antigen_ligase-rel_domated"/>
</dbReference>
<evidence type="ECO:0000256" key="3">
    <source>
        <dbReference type="ARBA" id="ARBA00022989"/>
    </source>
</evidence>
<keyword evidence="3 6" id="KW-1133">Transmembrane helix</keyword>
<dbReference type="Pfam" id="PF19358">
    <property type="entry name" value="DUF5935"/>
    <property type="match status" value="1"/>
</dbReference>
<gene>
    <name evidence="9" type="ORF">NYP16_06425</name>
</gene>
<reference evidence="9" key="1">
    <citation type="submission" date="2022-08" db="EMBL/GenBank/DDBJ databases">
        <authorList>
            <person name="Vandamme P."/>
            <person name="Hettiarachchi A."/>
            <person name="Peeters C."/>
            <person name="Cnockaert M."/>
            <person name="Carlier A."/>
        </authorList>
    </citation>
    <scope>NUCLEOTIDE SEQUENCE</scope>
    <source>
        <strain evidence="9">LMG 31809</strain>
    </source>
</reference>
<feature type="transmembrane region" description="Helical" evidence="6">
    <location>
        <begin position="199"/>
        <end position="229"/>
    </location>
</feature>
<dbReference type="PANTHER" id="PTHR37422:SF13">
    <property type="entry name" value="LIPOPOLYSACCHARIDE BIOSYNTHESIS PROTEIN PA4999-RELATED"/>
    <property type="match status" value="1"/>
</dbReference>
<dbReference type="InterPro" id="IPR051533">
    <property type="entry name" value="WaaL-like"/>
</dbReference>
<evidence type="ECO:0000313" key="10">
    <source>
        <dbReference type="Proteomes" id="UP001141619"/>
    </source>
</evidence>
<feature type="domain" description="O-antigen ligase-related" evidence="7">
    <location>
        <begin position="201"/>
        <end position="339"/>
    </location>
</feature>
<feature type="transmembrane region" description="Helical" evidence="6">
    <location>
        <begin position="373"/>
        <end position="395"/>
    </location>
</feature>
<protein>
    <submittedName>
        <fullName evidence="9">O-glycosylation ligase, exosortase A system-associated</fullName>
    </submittedName>
</protein>
<dbReference type="InterPro" id="IPR045979">
    <property type="entry name" value="DUF5935"/>
</dbReference>
<dbReference type="EMBL" id="JANWOI010000002">
    <property type="protein sequence ID" value="MDA5193588.1"/>
    <property type="molecule type" value="Genomic_DNA"/>
</dbReference>
<evidence type="ECO:0000256" key="5">
    <source>
        <dbReference type="SAM" id="MobiDB-lite"/>
    </source>
</evidence>
<feature type="transmembrane region" description="Helical" evidence="6">
    <location>
        <begin position="76"/>
        <end position="96"/>
    </location>
</feature>
<evidence type="ECO:0000259" key="7">
    <source>
        <dbReference type="Pfam" id="PF04932"/>
    </source>
</evidence>
<dbReference type="InterPro" id="IPR017528">
    <property type="entry name" value="CHP03097O-antigen_lig-rel"/>
</dbReference>
<evidence type="ECO:0000256" key="1">
    <source>
        <dbReference type="ARBA" id="ARBA00004141"/>
    </source>
</evidence>
<dbReference type="Pfam" id="PF04932">
    <property type="entry name" value="Wzy_C"/>
    <property type="match status" value="1"/>
</dbReference>
<feature type="transmembrane region" description="Helical" evidence="6">
    <location>
        <begin position="102"/>
        <end position="119"/>
    </location>
</feature>
<dbReference type="GO" id="GO:0016020">
    <property type="term" value="C:membrane"/>
    <property type="evidence" value="ECO:0007669"/>
    <property type="project" value="UniProtKB-SubCell"/>
</dbReference>
<feature type="region of interest" description="Disordered" evidence="5">
    <location>
        <begin position="418"/>
        <end position="449"/>
    </location>
</feature>
<evidence type="ECO:0000313" key="9">
    <source>
        <dbReference type="EMBL" id="MDA5193588.1"/>
    </source>
</evidence>